<feature type="transmembrane region" description="Helical" evidence="3">
    <location>
        <begin position="144"/>
        <end position="167"/>
    </location>
</feature>
<keyword evidence="3" id="KW-0472">Membrane</keyword>
<gene>
    <name evidence="4" type="ORF">COW81_02140</name>
</gene>
<dbReference type="PROSITE" id="PS50293">
    <property type="entry name" value="TPR_REGION"/>
    <property type="match status" value="1"/>
</dbReference>
<evidence type="ECO:0000313" key="4">
    <source>
        <dbReference type="EMBL" id="PIP87066.1"/>
    </source>
</evidence>
<dbReference type="SUPFAM" id="SSF48452">
    <property type="entry name" value="TPR-like"/>
    <property type="match status" value="2"/>
</dbReference>
<evidence type="ECO:0000256" key="2">
    <source>
        <dbReference type="SAM" id="MobiDB-lite"/>
    </source>
</evidence>
<name>A0A2H0DY11_9BACT</name>
<dbReference type="EMBL" id="PCTT01000027">
    <property type="protein sequence ID" value="PIP87066.1"/>
    <property type="molecule type" value="Genomic_DNA"/>
</dbReference>
<feature type="repeat" description="TPR" evidence="1">
    <location>
        <begin position="723"/>
        <end position="756"/>
    </location>
</feature>
<feature type="transmembrane region" description="Helical" evidence="3">
    <location>
        <begin position="273"/>
        <end position="296"/>
    </location>
</feature>
<feature type="repeat" description="TPR" evidence="1">
    <location>
        <begin position="689"/>
        <end position="722"/>
    </location>
</feature>
<sequence>MENINTTSVSTSSRSVLSTISTWVILFVVAFLPFFFIPSKVFSFTFTKVMLLAIASVVPLLLWLISRLKEGKLEIPKGYLFFSAIAVPISYLLASLFSGVTKISIIGQGYEIDTFVGILMLFLLFFLVPVFFRENTKLIKIYFALFASFVIVSLFQLLRLIFGPGFLSFGGLLSDSTSNLVGKWNDLGVFFGLFSLLFLSTLELLKPKGMIRIFLYIGLVLSLVFTAVINFTAIWVMLGISGMFFFVYKVLFRNMGDTAENSSEWSIKKFLSVPSSIVFVLAIVFVLFSGTIGTFVNTKLNISQVEVRPSWGATFDIGSSAIKSDLLFGAGPNRFGIEWLQNKPAGINSTVFWNTNFNSGIGFIPSTLTTTGIVGFLSWLAFLGLLLFYGIRGILSSGTEDLVSRYISLSSFLSALFLWVFAVIYLPNVTILVLAFLFSGVFVASQIISGKIKTIRVSFIQNPKMGFVSVFLIVVAIIGTTTLGYVYTKKYISFINFQKALFAFNTNNDADLAEKKLQNAIRWNESDLYYRSMARLNVARLNEILSNTELPQDEARAQFQSVLADAITNATAATSYDNRNYENWSTLGDIYGSLVSLKVDGAYDSAISAYSKAIELNPHSPLLYLTLARVEAAHEDNEAARGYVIKALEEKSNYTEAVFFLSQIEIAEGNIEAAIKSTQAAATIAPNDPTVFFQLGLLHYNEKKYAEAIPSFERAVELSPNYSNAKYFLGLSYYYENKVTESIKQFEEVAALNPDNTEVKLILDNLKAGKDPFDGAKPPIDESPESRDTLPISETVKTPTE</sequence>
<dbReference type="PROSITE" id="PS50005">
    <property type="entry name" value="TPR"/>
    <property type="match status" value="2"/>
</dbReference>
<feature type="transmembrane region" description="Helical" evidence="3">
    <location>
        <begin position="187"/>
        <end position="205"/>
    </location>
</feature>
<evidence type="ECO:0000256" key="3">
    <source>
        <dbReference type="SAM" id="Phobius"/>
    </source>
</evidence>
<proteinExistence type="predicted"/>
<protein>
    <submittedName>
        <fullName evidence="4">Uncharacterized protein</fullName>
    </submittedName>
</protein>
<reference evidence="4 5" key="1">
    <citation type="submission" date="2017-09" db="EMBL/GenBank/DDBJ databases">
        <title>Depth-based differentiation of microbial function through sediment-hosted aquifers and enrichment of novel symbionts in the deep terrestrial subsurface.</title>
        <authorList>
            <person name="Probst A.J."/>
            <person name="Ladd B."/>
            <person name="Jarett J.K."/>
            <person name="Geller-Mcgrath D.E."/>
            <person name="Sieber C.M."/>
            <person name="Emerson J.B."/>
            <person name="Anantharaman K."/>
            <person name="Thomas B.C."/>
            <person name="Malmstrom R."/>
            <person name="Stieglmeier M."/>
            <person name="Klingl A."/>
            <person name="Woyke T."/>
            <person name="Ryan C.M."/>
            <person name="Banfield J.F."/>
        </authorList>
    </citation>
    <scope>NUCLEOTIDE SEQUENCE [LARGE SCALE GENOMIC DNA]</scope>
    <source>
        <strain evidence="4">CG22_combo_CG10-13_8_21_14_all_36_13</strain>
    </source>
</reference>
<keyword evidence="3" id="KW-0812">Transmembrane</keyword>
<feature type="region of interest" description="Disordered" evidence="2">
    <location>
        <begin position="768"/>
        <end position="801"/>
    </location>
</feature>
<feature type="transmembrane region" description="Helical" evidence="3">
    <location>
        <begin position="49"/>
        <end position="66"/>
    </location>
</feature>
<dbReference type="InterPro" id="IPR019734">
    <property type="entry name" value="TPR_rpt"/>
</dbReference>
<evidence type="ECO:0000256" key="1">
    <source>
        <dbReference type="PROSITE-ProRule" id="PRU00339"/>
    </source>
</evidence>
<feature type="transmembrane region" description="Helical" evidence="3">
    <location>
        <begin position="234"/>
        <end position="252"/>
    </location>
</feature>
<dbReference type="SMART" id="SM00028">
    <property type="entry name" value="TPR"/>
    <property type="match status" value="5"/>
</dbReference>
<keyword evidence="3" id="KW-1133">Transmembrane helix</keyword>
<feature type="transmembrane region" description="Helical" evidence="3">
    <location>
        <begin position="431"/>
        <end position="448"/>
    </location>
</feature>
<organism evidence="4 5">
    <name type="scientific">Candidatus Campbellbacteria bacterium CG22_combo_CG10-13_8_21_14_all_36_13</name>
    <dbReference type="NCBI Taxonomy" id="1974529"/>
    <lineage>
        <taxon>Bacteria</taxon>
        <taxon>Candidatus Campbelliibacteriota</taxon>
    </lineage>
</organism>
<feature type="transmembrane region" description="Helical" evidence="3">
    <location>
        <begin position="373"/>
        <end position="391"/>
    </location>
</feature>
<feature type="transmembrane region" description="Helical" evidence="3">
    <location>
        <begin position="403"/>
        <end position="425"/>
    </location>
</feature>
<dbReference type="PANTHER" id="PTHR12558">
    <property type="entry name" value="CELL DIVISION CYCLE 16,23,27"/>
    <property type="match status" value="1"/>
</dbReference>
<dbReference type="Gene3D" id="1.25.40.10">
    <property type="entry name" value="Tetratricopeptide repeat domain"/>
    <property type="match status" value="2"/>
</dbReference>
<dbReference type="Pfam" id="PF00515">
    <property type="entry name" value="TPR_1"/>
    <property type="match status" value="1"/>
</dbReference>
<dbReference type="AlphaFoldDB" id="A0A2H0DY11"/>
<comment type="caution">
    <text evidence="4">The sequence shown here is derived from an EMBL/GenBank/DDBJ whole genome shotgun (WGS) entry which is preliminary data.</text>
</comment>
<keyword evidence="1" id="KW-0802">TPR repeat</keyword>
<evidence type="ECO:0000313" key="5">
    <source>
        <dbReference type="Proteomes" id="UP000231143"/>
    </source>
</evidence>
<dbReference type="Pfam" id="PF13432">
    <property type="entry name" value="TPR_16"/>
    <property type="match status" value="1"/>
</dbReference>
<feature type="transmembrane region" description="Helical" evidence="3">
    <location>
        <begin position="468"/>
        <end position="487"/>
    </location>
</feature>
<dbReference type="Proteomes" id="UP000231143">
    <property type="component" value="Unassembled WGS sequence"/>
</dbReference>
<feature type="transmembrane region" description="Helical" evidence="3">
    <location>
        <begin position="210"/>
        <end position="228"/>
    </location>
</feature>
<feature type="transmembrane region" description="Helical" evidence="3">
    <location>
        <begin position="78"/>
        <end position="100"/>
    </location>
</feature>
<accession>A0A2H0DY11</accession>
<dbReference type="PANTHER" id="PTHR12558:SF13">
    <property type="entry name" value="CELL DIVISION CYCLE PROTEIN 27 HOMOLOG"/>
    <property type="match status" value="1"/>
</dbReference>
<dbReference type="InterPro" id="IPR011990">
    <property type="entry name" value="TPR-like_helical_dom_sf"/>
</dbReference>
<feature type="transmembrane region" description="Helical" evidence="3">
    <location>
        <begin position="112"/>
        <end position="132"/>
    </location>
</feature>
<feature type="transmembrane region" description="Helical" evidence="3">
    <location>
        <begin position="16"/>
        <end position="37"/>
    </location>
</feature>